<dbReference type="RefSeq" id="WP_134750606.1">
    <property type="nucleotide sequence ID" value="NZ_MYFO02000001.1"/>
</dbReference>
<sequence>MDKIMIELFVPAVNQHYDVFIPLYGKLYEIEQLLTRAIVDLSEGYFAAAADTVLCDRVSGSVLDVKLTAQEAGLQNGSKLLLL</sequence>
<name>A0A4Y8Q965_9BACL</name>
<proteinExistence type="predicted"/>
<dbReference type="GO" id="GO:0008168">
    <property type="term" value="F:methyltransferase activity"/>
    <property type="evidence" value="ECO:0007669"/>
    <property type="project" value="UniProtKB-KW"/>
</dbReference>
<organism evidence="1 2">
    <name type="scientific">Paenibacillus athensensis</name>
    <dbReference type="NCBI Taxonomy" id="1967502"/>
    <lineage>
        <taxon>Bacteria</taxon>
        <taxon>Bacillati</taxon>
        <taxon>Bacillota</taxon>
        <taxon>Bacilli</taxon>
        <taxon>Bacillales</taxon>
        <taxon>Paenibacillaceae</taxon>
        <taxon>Paenibacillus</taxon>
    </lineage>
</organism>
<dbReference type="OrthoDB" id="1914848at2"/>
<gene>
    <name evidence="1" type="ORF">B5M42_05595</name>
</gene>
<keyword evidence="2" id="KW-1185">Reference proteome</keyword>
<comment type="caution">
    <text evidence="1">The sequence shown here is derived from an EMBL/GenBank/DDBJ whole genome shotgun (WGS) entry which is preliminary data.</text>
</comment>
<evidence type="ECO:0000313" key="1">
    <source>
        <dbReference type="EMBL" id="TFE90141.1"/>
    </source>
</evidence>
<dbReference type="EMBL" id="MYFO01000005">
    <property type="protein sequence ID" value="TFE90141.1"/>
    <property type="molecule type" value="Genomic_DNA"/>
</dbReference>
<dbReference type="GO" id="GO:0032259">
    <property type="term" value="P:methylation"/>
    <property type="evidence" value="ECO:0007669"/>
    <property type="project" value="UniProtKB-KW"/>
</dbReference>
<protein>
    <submittedName>
        <fullName evidence="1">Methyltransferase</fullName>
    </submittedName>
</protein>
<dbReference type="AlphaFoldDB" id="A0A4Y8Q965"/>
<keyword evidence="1" id="KW-0489">Methyltransferase</keyword>
<accession>A0A4Y8Q965</accession>
<evidence type="ECO:0000313" key="2">
    <source>
        <dbReference type="Proteomes" id="UP000298246"/>
    </source>
</evidence>
<dbReference type="Proteomes" id="UP000298246">
    <property type="component" value="Unassembled WGS sequence"/>
</dbReference>
<reference evidence="1 2" key="1">
    <citation type="submission" date="2017-03" db="EMBL/GenBank/DDBJ databases">
        <title>Isolation of Levoglucosan Utilizing Bacteria.</title>
        <authorList>
            <person name="Arya A.S."/>
        </authorList>
    </citation>
    <scope>NUCLEOTIDE SEQUENCE [LARGE SCALE GENOMIC DNA]</scope>
    <source>
        <strain evidence="1 2">MEC069</strain>
    </source>
</reference>
<keyword evidence="1" id="KW-0808">Transferase</keyword>